<name>A0AAU9KGV7_9CILI</name>
<dbReference type="Pfam" id="PF15985">
    <property type="entry name" value="KH_6"/>
    <property type="match status" value="1"/>
</dbReference>
<organism evidence="6 7">
    <name type="scientific">Blepharisma stoltei</name>
    <dbReference type="NCBI Taxonomy" id="1481888"/>
    <lineage>
        <taxon>Eukaryota</taxon>
        <taxon>Sar</taxon>
        <taxon>Alveolata</taxon>
        <taxon>Ciliophora</taxon>
        <taxon>Postciliodesmatophora</taxon>
        <taxon>Heterotrichea</taxon>
        <taxon>Heterotrichida</taxon>
        <taxon>Blepharismidae</taxon>
        <taxon>Blepharisma</taxon>
    </lineage>
</organism>
<dbReference type="EMBL" id="CAJZBQ010000054">
    <property type="protein sequence ID" value="CAG9332453.1"/>
    <property type="molecule type" value="Genomic_DNA"/>
</dbReference>
<evidence type="ECO:0000256" key="3">
    <source>
        <dbReference type="ARBA" id="ARBA00022835"/>
    </source>
</evidence>
<evidence type="ECO:0000256" key="4">
    <source>
        <dbReference type="ARBA" id="ARBA00022884"/>
    </source>
</evidence>
<dbReference type="PANTHER" id="PTHR21321">
    <property type="entry name" value="PNAS-3 RELATED"/>
    <property type="match status" value="1"/>
</dbReference>
<feature type="domain" description="S1 motif" evidence="5">
    <location>
        <begin position="65"/>
        <end position="144"/>
    </location>
</feature>
<dbReference type="PROSITE" id="PS50126">
    <property type="entry name" value="S1"/>
    <property type="match status" value="1"/>
</dbReference>
<proteinExistence type="inferred from homology"/>
<keyword evidence="4" id="KW-0694">RNA-binding</keyword>
<evidence type="ECO:0000256" key="1">
    <source>
        <dbReference type="ARBA" id="ARBA00004123"/>
    </source>
</evidence>
<dbReference type="SUPFAM" id="SSF50249">
    <property type="entry name" value="Nucleic acid-binding proteins"/>
    <property type="match status" value="1"/>
</dbReference>
<evidence type="ECO:0000259" key="5">
    <source>
        <dbReference type="PROSITE" id="PS50126"/>
    </source>
</evidence>
<comment type="similarity">
    <text evidence="2">Belongs to the RRP4 family.</text>
</comment>
<dbReference type="InterPro" id="IPR012340">
    <property type="entry name" value="NA-bd_OB-fold"/>
</dbReference>
<dbReference type="GO" id="GO:0071051">
    <property type="term" value="P:poly(A)-dependent snoRNA 3'-end processing"/>
    <property type="evidence" value="ECO:0007669"/>
    <property type="project" value="TreeGrafter"/>
</dbReference>
<evidence type="ECO:0000313" key="6">
    <source>
        <dbReference type="EMBL" id="CAG9332453.1"/>
    </source>
</evidence>
<sequence length="261" mass="29601">MEIEIERNLVMPGDVVPCPTGSMPGYGTYQNEVGEIVSNVMGYPAMYNRLVCVNSLRGCYIGETGNVVIGRISQVGNKRWKVDIGASQEAALQLSSIDLPTGEHRIRSEEDQLHMREYFNHNDLLSAEVQSKSQEGKAINLQTRSSKFGKLKNGMLVVVSPNLVARMRQHFCQLNNEVDIIFGRNGWIWVYYNNTNELEVPLIRRQQIVRISCLLKLMNKALVMISPEKIQQVFERTSDIELEDLLAESTLERIKDIDAVE</sequence>
<dbReference type="InterPro" id="IPR003029">
    <property type="entry name" value="S1_domain"/>
</dbReference>
<dbReference type="InterPro" id="IPR048565">
    <property type="entry name" value="S1_RRP4"/>
</dbReference>
<keyword evidence="3" id="KW-0271">Exosome</keyword>
<evidence type="ECO:0000256" key="2">
    <source>
        <dbReference type="ARBA" id="ARBA00009155"/>
    </source>
</evidence>
<dbReference type="AlphaFoldDB" id="A0AAU9KGV7"/>
<dbReference type="CDD" id="cd05789">
    <property type="entry name" value="S1_Rrp4"/>
    <property type="match status" value="1"/>
</dbReference>
<gene>
    <name evidence="6" type="ORF">BSTOLATCC_MIC55899</name>
</gene>
<dbReference type="InterPro" id="IPR036612">
    <property type="entry name" value="KH_dom_type_1_sf"/>
</dbReference>
<comment type="caution">
    <text evidence="6">The sequence shown here is derived from an EMBL/GenBank/DDBJ whole genome shotgun (WGS) entry which is preliminary data.</text>
</comment>
<dbReference type="GO" id="GO:0000467">
    <property type="term" value="P:exonucleolytic trimming to generate mature 3'-end of 5.8S rRNA from tricistronic rRNA transcript (SSU-rRNA, 5.8S rRNA, LSU-rRNA)"/>
    <property type="evidence" value="ECO:0007669"/>
    <property type="project" value="TreeGrafter"/>
</dbReference>
<dbReference type="InterPro" id="IPR026699">
    <property type="entry name" value="Exosome_RNA_bind1/RRP40/RRP4"/>
</dbReference>
<protein>
    <recommendedName>
        <fullName evidence="5">S1 motif domain-containing protein</fullName>
    </recommendedName>
</protein>
<dbReference type="GO" id="GO:0034475">
    <property type="term" value="P:U4 snRNA 3'-end processing"/>
    <property type="evidence" value="ECO:0007669"/>
    <property type="project" value="TreeGrafter"/>
</dbReference>
<dbReference type="GO" id="GO:0071034">
    <property type="term" value="P:CUT catabolic process"/>
    <property type="evidence" value="ECO:0007669"/>
    <property type="project" value="TreeGrafter"/>
</dbReference>
<accession>A0AAU9KGV7</accession>
<keyword evidence="7" id="KW-1185">Reference proteome</keyword>
<dbReference type="GO" id="GO:0003723">
    <property type="term" value="F:RNA binding"/>
    <property type="evidence" value="ECO:0007669"/>
    <property type="project" value="UniProtKB-KW"/>
</dbReference>
<dbReference type="GO" id="GO:0000176">
    <property type="term" value="C:nuclear exosome (RNase complex)"/>
    <property type="evidence" value="ECO:0007669"/>
    <property type="project" value="TreeGrafter"/>
</dbReference>
<dbReference type="InterPro" id="IPR004088">
    <property type="entry name" value="KH_dom_type_1"/>
</dbReference>
<dbReference type="GO" id="GO:0071035">
    <property type="term" value="P:nuclear polyadenylation-dependent rRNA catabolic process"/>
    <property type="evidence" value="ECO:0007669"/>
    <property type="project" value="TreeGrafter"/>
</dbReference>
<reference evidence="6" key="1">
    <citation type="submission" date="2021-09" db="EMBL/GenBank/DDBJ databases">
        <authorList>
            <consortium name="AG Swart"/>
            <person name="Singh M."/>
            <person name="Singh A."/>
            <person name="Seah K."/>
            <person name="Emmerich C."/>
        </authorList>
    </citation>
    <scope>NUCLEOTIDE SEQUENCE</scope>
    <source>
        <strain evidence="6">ATCC30299</strain>
    </source>
</reference>
<dbReference type="GO" id="GO:0000177">
    <property type="term" value="C:cytoplasmic exosome (RNase complex)"/>
    <property type="evidence" value="ECO:0007669"/>
    <property type="project" value="TreeGrafter"/>
</dbReference>
<comment type="subcellular location">
    <subcellularLocation>
        <location evidence="1">Nucleus</location>
    </subcellularLocation>
</comment>
<dbReference type="GO" id="GO:0071038">
    <property type="term" value="P:TRAMP-dependent tRNA surveillance pathway"/>
    <property type="evidence" value="ECO:0007669"/>
    <property type="project" value="TreeGrafter"/>
</dbReference>
<dbReference type="Proteomes" id="UP001162131">
    <property type="component" value="Unassembled WGS sequence"/>
</dbReference>
<evidence type="ECO:0000313" key="7">
    <source>
        <dbReference type="Proteomes" id="UP001162131"/>
    </source>
</evidence>
<dbReference type="Gene3D" id="2.40.50.100">
    <property type="match status" value="1"/>
</dbReference>
<dbReference type="SUPFAM" id="SSF54791">
    <property type="entry name" value="Eukaryotic type KH-domain (KH-domain type I)"/>
    <property type="match status" value="1"/>
</dbReference>
<dbReference type="Gene3D" id="2.40.50.140">
    <property type="entry name" value="Nucleic acid-binding proteins"/>
    <property type="match status" value="1"/>
</dbReference>
<dbReference type="PANTHER" id="PTHR21321:SF4">
    <property type="entry name" value="EXOSOME COMPLEX COMPONENT RRP4"/>
    <property type="match status" value="1"/>
</dbReference>
<dbReference type="SUPFAM" id="SSF110324">
    <property type="entry name" value="Ribosomal L27 protein-like"/>
    <property type="match status" value="1"/>
</dbReference>
<dbReference type="Pfam" id="PF21266">
    <property type="entry name" value="S1_RRP4"/>
    <property type="match status" value="1"/>
</dbReference>